<dbReference type="RefSeq" id="WP_074753242.1">
    <property type="nucleotide sequence ID" value="NZ_FNCO01000007.1"/>
</dbReference>
<evidence type="ECO:0000313" key="1">
    <source>
        <dbReference type="EMBL" id="SDH58056.1"/>
    </source>
</evidence>
<organism evidence="1 2">
    <name type="scientific">Pseudomonas abietaniphila</name>
    <dbReference type="NCBI Taxonomy" id="89065"/>
    <lineage>
        <taxon>Bacteria</taxon>
        <taxon>Pseudomonadati</taxon>
        <taxon>Pseudomonadota</taxon>
        <taxon>Gammaproteobacteria</taxon>
        <taxon>Pseudomonadales</taxon>
        <taxon>Pseudomonadaceae</taxon>
        <taxon>Pseudomonas</taxon>
    </lineage>
</organism>
<gene>
    <name evidence="1" type="ORF">SAMN05216605_10770</name>
</gene>
<protein>
    <recommendedName>
        <fullName evidence="3">BNR repeat-containing family member</fullName>
    </recommendedName>
</protein>
<reference evidence="2" key="1">
    <citation type="submission" date="2016-10" db="EMBL/GenBank/DDBJ databases">
        <authorList>
            <person name="Varghese N."/>
            <person name="Submissions S."/>
        </authorList>
    </citation>
    <scope>NUCLEOTIDE SEQUENCE [LARGE SCALE GENOMIC DNA]</scope>
    <source>
        <strain evidence="2">ATCC 700689</strain>
    </source>
</reference>
<dbReference type="Proteomes" id="UP000182894">
    <property type="component" value="Unassembled WGS sequence"/>
</dbReference>
<dbReference type="OrthoDB" id="6842079at2"/>
<dbReference type="AlphaFoldDB" id="A0A1G8DK67"/>
<dbReference type="Gene3D" id="2.120.10.70">
    <property type="entry name" value="Fucose-specific lectin"/>
    <property type="match status" value="1"/>
</dbReference>
<evidence type="ECO:0008006" key="3">
    <source>
        <dbReference type="Google" id="ProtNLM"/>
    </source>
</evidence>
<proteinExistence type="predicted"/>
<dbReference type="STRING" id="89065.SAMN05216605_10770"/>
<name>A0A1G8DK67_9PSED</name>
<accession>A0A1G8DK67</accession>
<sequence>MNLQVTTNSQGILSGSISIAPNIAAGCRATVHNGTLYCVYRADTFGRVHLIKKPQGEAWQSPEPQSRMSSIELPSLVSFNGTLYLFYKAANDVTYVCTYDEGLGKFKQTDQLDVVVTETPAFAELNGVLHMFYKGPSGRNIYHQRTTDVRDWTAQPIIKTDGVNTAITELSPVAITYQNLIHLIYQDDVSGESHLQKNDGGAWSGPARLIARQYAHSPGIAVHNGLLKLIYTDASHVLHQYAYDGNAVSPLVPSTSLKCDTASPALAVQDGFLTALYSGAK</sequence>
<evidence type="ECO:0000313" key="2">
    <source>
        <dbReference type="Proteomes" id="UP000182894"/>
    </source>
</evidence>
<dbReference type="EMBL" id="FNCO01000007">
    <property type="protein sequence ID" value="SDH58056.1"/>
    <property type="molecule type" value="Genomic_DNA"/>
</dbReference>
<keyword evidence="2" id="KW-1185">Reference proteome</keyword>
<dbReference type="SUPFAM" id="SSF89372">
    <property type="entry name" value="Fucose-specific lectin"/>
    <property type="match status" value="1"/>
</dbReference>